<evidence type="ECO:0000256" key="1">
    <source>
        <dbReference type="SAM" id="MobiDB-lite"/>
    </source>
</evidence>
<keyword evidence="2" id="KW-0812">Transmembrane</keyword>
<evidence type="ECO:0000313" key="4">
    <source>
        <dbReference type="EMBL" id="PIL24359.1"/>
    </source>
</evidence>
<feature type="compositionally biased region" description="Basic and acidic residues" evidence="1">
    <location>
        <begin position="126"/>
        <end position="137"/>
    </location>
</feature>
<gene>
    <name evidence="4" type="ORF">GSI_14112</name>
</gene>
<evidence type="ECO:0000256" key="2">
    <source>
        <dbReference type="SAM" id="Phobius"/>
    </source>
</evidence>
<feature type="region of interest" description="Disordered" evidence="1">
    <location>
        <begin position="111"/>
        <end position="137"/>
    </location>
</feature>
<feature type="signal peptide" evidence="3">
    <location>
        <begin position="1"/>
        <end position="18"/>
    </location>
</feature>
<dbReference type="AlphaFoldDB" id="A0A2G8RS65"/>
<reference evidence="4 5" key="1">
    <citation type="journal article" date="2015" name="Sci. Rep.">
        <title>Chromosome-level genome map provides insights into diverse defense mechanisms in the medicinal fungus Ganoderma sinense.</title>
        <authorList>
            <person name="Zhu Y."/>
            <person name="Xu J."/>
            <person name="Sun C."/>
            <person name="Zhou S."/>
            <person name="Xu H."/>
            <person name="Nelson D.R."/>
            <person name="Qian J."/>
            <person name="Song J."/>
            <person name="Luo H."/>
            <person name="Xiang L."/>
            <person name="Li Y."/>
            <person name="Xu Z."/>
            <person name="Ji A."/>
            <person name="Wang L."/>
            <person name="Lu S."/>
            <person name="Hayward A."/>
            <person name="Sun W."/>
            <person name="Li X."/>
            <person name="Schwartz D.C."/>
            <person name="Wang Y."/>
            <person name="Chen S."/>
        </authorList>
    </citation>
    <scope>NUCLEOTIDE SEQUENCE [LARGE SCALE GENOMIC DNA]</scope>
    <source>
        <strain evidence="4 5">ZZ0214-1</strain>
    </source>
</reference>
<feature type="transmembrane region" description="Helical" evidence="2">
    <location>
        <begin position="42"/>
        <end position="67"/>
    </location>
</feature>
<name>A0A2G8RS65_9APHY</name>
<feature type="compositionally biased region" description="Basic residues" evidence="1">
    <location>
        <begin position="72"/>
        <end position="85"/>
    </location>
</feature>
<dbReference type="EMBL" id="AYKW01000067">
    <property type="protein sequence ID" value="PIL24359.1"/>
    <property type="molecule type" value="Genomic_DNA"/>
</dbReference>
<feature type="region of interest" description="Disordered" evidence="1">
    <location>
        <begin position="72"/>
        <end position="93"/>
    </location>
</feature>
<evidence type="ECO:0008006" key="6">
    <source>
        <dbReference type="Google" id="ProtNLM"/>
    </source>
</evidence>
<evidence type="ECO:0000313" key="5">
    <source>
        <dbReference type="Proteomes" id="UP000230002"/>
    </source>
</evidence>
<protein>
    <recommendedName>
        <fullName evidence="6">Transporter</fullName>
    </recommendedName>
</protein>
<keyword evidence="2" id="KW-0472">Membrane</keyword>
<keyword evidence="3" id="KW-0732">Signal</keyword>
<sequence>MSMLALFLLLALSSSVTAFPLPRVVNLARMEDEESGTEGHLSHSWVVAVAVSLVVILLALTVTVLVVKLRQRRKRSAASRRRRNYSRTSDELVAAPEQPYEHVWRGPYASRASYTRSPSPPSPAHLSEKDKWAQPQR</sequence>
<accession>A0A2G8RS65</accession>
<proteinExistence type="predicted"/>
<dbReference type="Proteomes" id="UP000230002">
    <property type="component" value="Unassembled WGS sequence"/>
</dbReference>
<keyword evidence="2" id="KW-1133">Transmembrane helix</keyword>
<organism evidence="4 5">
    <name type="scientific">Ganoderma sinense ZZ0214-1</name>
    <dbReference type="NCBI Taxonomy" id="1077348"/>
    <lineage>
        <taxon>Eukaryota</taxon>
        <taxon>Fungi</taxon>
        <taxon>Dikarya</taxon>
        <taxon>Basidiomycota</taxon>
        <taxon>Agaricomycotina</taxon>
        <taxon>Agaricomycetes</taxon>
        <taxon>Polyporales</taxon>
        <taxon>Polyporaceae</taxon>
        <taxon>Ganoderma</taxon>
    </lineage>
</organism>
<comment type="caution">
    <text evidence="4">The sequence shown here is derived from an EMBL/GenBank/DDBJ whole genome shotgun (WGS) entry which is preliminary data.</text>
</comment>
<evidence type="ECO:0000256" key="3">
    <source>
        <dbReference type="SAM" id="SignalP"/>
    </source>
</evidence>
<keyword evidence="5" id="KW-1185">Reference proteome</keyword>
<dbReference type="OrthoDB" id="2756452at2759"/>
<feature type="chain" id="PRO_5013863102" description="Transporter" evidence="3">
    <location>
        <begin position="19"/>
        <end position="137"/>
    </location>
</feature>